<dbReference type="Proteomes" id="UP000094068">
    <property type="component" value="Unassembled WGS sequence"/>
</dbReference>
<dbReference type="GO" id="GO:0005886">
    <property type="term" value="C:plasma membrane"/>
    <property type="evidence" value="ECO:0007669"/>
    <property type="project" value="UniProtKB-SubCell"/>
</dbReference>
<comment type="caution">
    <text evidence="11">The sequence shown here is derived from an EMBL/GenBank/DDBJ whole genome shotgun (WGS) entry which is preliminary data.</text>
</comment>
<keyword evidence="5 9" id="KW-0812">Transmembrane</keyword>
<keyword evidence="7 8" id="KW-0472">Membrane</keyword>
<evidence type="ECO:0000256" key="5">
    <source>
        <dbReference type="ARBA" id="ARBA00022692"/>
    </source>
</evidence>
<evidence type="ECO:0000256" key="1">
    <source>
        <dbReference type="ARBA" id="ARBA00004651"/>
    </source>
</evidence>
<dbReference type="Pfam" id="PF02378">
    <property type="entry name" value="PTS_EIIC"/>
    <property type="match status" value="1"/>
</dbReference>
<feature type="transmembrane region" description="Helical" evidence="9">
    <location>
        <begin position="173"/>
        <end position="198"/>
    </location>
</feature>
<name>A0A1E5GFL1_9ENTE</name>
<dbReference type="InterPro" id="IPR003352">
    <property type="entry name" value="PTS_EIIC"/>
</dbReference>
<evidence type="ECO:0000256" key="4">
    <source>
        <dbReference type="ARBA" id="ARBA00022597"/>
    </source>
</evidence>
<dbReference type="STRING" id="903984.BCR21_09065"/>
<evidence type="ECO:0000313" key="12">
    <source>
        <dbReference type="Proteomes" id="UP000094068"/>
    </source>
</evidence>
<gene>
    <name evidence="11" type="ORF">BCR21_09065</name>
</gene>
<feature type="transmembrane region" description="Helical" evidence="9">
    <location>
        <begin position="133"/>
        <end position="152"/>
    </location>
</feature>
<dbReference type="EMBL" id="MIJZ01000013">
    <property type="protein sequence ID" value="OEG11437.1"/>
    <property type="molecule type" value="Genomic_DNA"/>
</dbReference>
<dbReference type="InterPro" id="IPR004796">
    <property type="entry name" value="PTS_IIC_cello"/>
</dbReference>
<dbReference type="NCBIfam" id="TIGR00410">
    <property type="entry name" value="lacE"/>
    <property type="match status" value="1"/>
</dbReference>
<comment type="subcellular location">
    <subcellularLocation>
        <location evidence="1">Cell membrane</location>
        <topology evidence="1">Multi-pass membrane protein</topology>
    </subcellularLocation>
</comment>
<evidence type="ECO:0000256" key="6">
    <source>
        <dbReference type="ARBA" id="ARBA00022989"/>
    </source>
</evidence>
<evidence type="ECO:0000256" key="3">
    <source>
        <dbReference type="ARBA" id="ARBA00022475"/>
    </source>
</evidence>
<dbReference type="AlphaFoldDB" id="A0A1E5GFL1"/>
<feature type="transmembrane region" description="Helical" evidence="9">
    <location>
        <begin position="326"/>
        <end position="345"/>
    </location>
</feature>
<evidence type="ECO:0000256" key="7">
    <source>
        <dbReference type="ARBA" id="ARBA00023136"/>
    </source>
</evidence>
<feature type="transmembrane region" description="Helical" evidence="9">
    <location>
        <begin position="352"/>
        <end position="373"/>
    </location>
</feature>
<evidence type="ECO:0000256" key="8">
    <source>
        <dbReference type="PIRNR" id="PIRNR006351"/>
    </source>
</evidence>
<keyword evidence="12" id="KW-1185">Reference proteome</keyword>
<dbReference type="GO" id="GO:0008982">
    <property type="term" value="F:protein-N(PI)-phosphohistidine-sugar phosphotransferase activity"/>
    <property type="evidence" value="ECO:0007669"/>
    <property type="project" value="UniProtKB-UniRule"/>
</dbReference>
<dbReference type="GO" id="GO:1902815">
    <property type="term" value="P:N,N'-diacetylchitobiose import"/>
    <property type="evidence" value="ECO:0007669"/>
    <property type="project" value="TreeGrafter"/>
</dbReference>
<keyword evidence="2 8" id="KW-0813">Transport</keyword>
<evidence type="ECO:0000256" key="9">
    <source>
        <dbReference type="SAM" id="Phobius"/>
    </source>
</evidence>
<feature type="domain" description="PTS EIIC type-3" evidence="10">
    <location>
        <begin position="8"/>
        <end position="406"/>
    </location>
</feature>
<dbReference type="InterPro" id="IPR051088">
    <property type="entry name" value="PTS_Sugar-EIIC/EIIB"/>
</dbReference>
<sequence length="430" mass="46035">MDGFVQWMEKHFMPKASVIAAQRHLVAIRDAFVVTMPLMILGALAVLINNLPIPGFPELMDKLFPMIVNDAPIWKSFGGNIWNGTFAIFSILVAFLVAYNLVKSYGKDGIAAGTVSVASFFAVGGLSGTDATGLFIALVIALISGEIFQRLVGNDKLVIKMPDGVPPAVAKSFAALLPAMITISLFSLITSILFGFGIENIVVSFYEAVQKPFMGLANSYPSALLLAFITPFLWFFGLHGANMVEPLMQTINLPAIDANIKALEAGEKIPYIVNKPFFDSFVNLGGTGATLGLLIAIFLVGRKNKPFKIITNLSFAPGIFNINEPVMFGLPIVLNPIMFIPFIIIPMILVTIAYVATAVGLVPAATVIVPWVTPPIIGGFLATKSIAGGVLAAVNLLISVLIYIPFVKVATDQFLKQESAALAQEENTQA</sequence>
<dbReference type="GO" id="GO:0009401">
    <property type="term" value="P:phosphoenolpyruvate-dependent sugar phosphotransferase system"/>
    <property type="evidence" value="ECO:0007669"/>
    <property type="project" value="InterPro"/>
</dbReference>
<reference evidence="12" key="1">
    <citation type="submission" date="2016-09" db="EMBL/GenBank/DDBJ databases">
        <authorList>
            <person name="Gulvik C.A."/>
        </authorList>
    </citation>
    <scope>NUCLEOTIDE SEQUENCE [LARGE SCALE GENOMIC DNA]</scope>
    <source>
        <strain evidence="12">DSM 23328</strain>
    </source>
</reference>
<comment type="function">
    <text evidence="8">The phosphoenolpyruvate-dependent sugar phosphotransferase system (PTS), a major carbohydrate active -transport system, catalyzes the phosphorylation of incoming sugar substrates concomitant with their translocation across the cell membrane.</text>
</comment>
<evidence type="ECO:0000313" key="11">
    <source>
        <dbReference type="EMBL" id="OEG11437.1"/>
    </source>
</evidence>
<feature type="transmembrane region" description="Helical" evidence="9">
    <location>
        <begin position="81"/>
        <end position="102"/>
    </location>
</feature>
<evidence type="ECO:0000256" key="2">
    <source>
        <dbReference type="ARBA" id="ARBA00022448"/>
    </source>
</evidence>
<dbReference type="PROSITE" id="PS51105">
    <property type="entry name" value="PTS_EIIC_TYPE_3"/>
    <property type="match status" value="1"/>
</dbReference>
<dbReference type="RefSeq" id="WP_069646205.1">
    <property type="nucleotide sequence ID" value="NZ_MIJZ01000013.1"/>
</dbReference>
<feature type="transmembrane region" description="Helical" evidence="9">
    <location>
        <begin position="31"/>
        <end position="53"/>
    </location>
</feature>
<feature type="transmembrane region" description="Helical" evidence="9">
    <location>
        <begin position="109"/>
        <end position="127"/>
    </location>
</feature>
<dbReference type="InterPro" id="IPR004501">
    <property type="entry name" value="PTS_EIIC_3"/>
</dbReference>
<keyword evidence="3 8" id="KW-1003">Cell membrane</keyword>
<dbReference type="OrthoDB" id="1550290at2"/>
<feature type="transmembrane region" description="Helical" evidence="9">
    <location>
        <begin position="281"/>
        <end position="301"/>
    </location>
</feature>
<protein>
    <recommendedName>
        <fullName evidence="8">Permease IIC component</fullName>
    </recommendedName>
</protein>
<dbReference type="PANTHER" id="PTHR33989">
    <property type="match status" value="1"/>
</dbReference>
<feature type="transmembrane region" description="Helical" evidence="9">
    <location>
        <begin position="218"/>
        <end position="238"/>
    </location>
</feature>
<organism evidence="11 12">
    <name type="scientific">Enterococcus ureasiticus</name>
    <dbReference type="NCBI Taxonomy" id="903984"/>
    <lineage>
        <taxon>Bacteria</taxon>
        <taxon>Bacillati</taxon>
        <taxon>Bacillota</taxon>
        <taxon>Bacilli</taxon>
        <taxon>Lactobacillales</taxon>
        <taxon>Enterococcaceae</taxon>
        <taxon>Enterococcus</taxon>
    </lineage>
</organism>
<dbReference type="PANTHER" id="PTHR33989:SF4">
    <property type="entry name" value="PTS SYSTEM N,N'-DIACETYLCHITOBIOSE-SPECIFIC EIIC COMPONENT"/>
    <property type="match status" value="1"/>
</dbReference>
<dbReference type="PIRSF" id="PIRSF006351">
    <property type="entry name" value="PTS_EIIC-Cellobiose"/>
    <property type="match status" value="1"/>
</dbReference>
<keyword evidence="4 8" id="KW-0762">Sugar transport</keyword>
<feature type="transmembrane region" description="Helical" evidence="9">
    <location>
        <begin position="385"/>
        <end position="406"/>
    </location>
</feature>
<evidence type="ECO:0000259" key="10">
    <source>
        <dbReference type="PROSITE" id="PS51105"/>
    </source>
</evidence>
<keyword evidence="6 9" id="KW-1133">Transmembrane helix</keyword>
<proteinExistence type="predicted"/>
<accession>A0A1E5GFL1</accession>